<reference evidence="1 2" key="1">
    <citation type="submission" date="2017-08" db="EMBL/GenBank/DDBJ databases">
        <title>Genome sequence of Streptomyces albireticuli NRRL B-1670.</title>
        <authorList>
            <person name="Graham D.E."/>
            <person name="Mahan K.M."/>
            <person name="Klingeman D.M."/>
            <person name="Hettich R.L."/>
            <person name="Parry R.J."/>
            <person name="Spain J.C."/>
        </authorList>
    </citation>
    <scope>NUCLEOTIDE SEQUENCE [LARGE SCALE GENOMIC DNA]</scope>
    <source>
        <strain evidence="1 2">NRRL B-1670</strain>
    </source>
</reference>
<keyword evidence="2" id="KW-1185">Reference proteome</keyword>
<accession>A0A2A2D918</accession>
<gene>
    <name evidence="1" type="ORF">CK936_16715</name>
</gene>
<evidence type="ECO:0000313" key="1">
    <source>
        <dbReference type="EMBL" id="PAU47802.1"/>
    </source>
</evidence>
<name>A0A2A2D918_9ACTN</name>
<dbReference type="AlphaFoldDB" id="A0A2A2D918"/>
<dbReference type="EMBL" id="NSJV01000329">
    <property type="protein sequence ID" value="PAU47802.1"/>
    <property type="molecule type" value="Genomic_DNA"/>
</dbReference>
<evidence type="ECO:0000313" key="2">
    <source>
        <dbReference type="Proteomes" id="UP000218944"/>
    </source>
</evidence>
<comment type="caution">
    <text evidence="1">The sequence shown here is derived from an EMBL/GenBank/DDBJ whole genome shotgun (WGS) entry which is preliminary data.</text>
</comment>
<dbReference type="Proteomes" id="UP000218944">
    <property type="component" value="Unassembled WGS sequence"/>
</dbReference>
<proteinExistence type="predicted"/>
<protein>
    <submittedName>
        <fullName evidence="1">Uncharacterized protein</fullName>
    </submittedName>
</protein>
<sequence>MHALTTHCGPTRTRPCEAAAGLVPDLGVDQLAFAARLTTAVPEAAADLTAFLTSATCTAGSRHE</sequence>
<organism evidence="1 2">
    <name type="scientific">Streptomyces albireticuli</name>
    <dbReference type="NCBI Taxonomy" id="1940"/>
    <lineage>
        <taxon>Bacteria</taxon>
        <taxon>Bacillati</taxon>
        <taxon>Actinomycetota</taxon>
        <taxon>Actinomycetes</taxon>
        <taxon>Kitasatosporales</taxon>
        <taxon>Streptomycetaceae</taxon>
        <taxon>Streptomyces</taxon>
    </lineage>
</organism>